<keyword evidence="5" id="KW-0630">Potassium</keyword>
<evidence type="ECO:0000256" key="10">
    <source>
        <dbReference type="SAM" id="MobiDB-lite"/>
    </source>
</evidence>
<feature type="transmembrane region" description="Helical" evidence="11">
    <location>
        <begin position="396"/>
        <end position="418"/>
    </location>
</feature>
<sequence>MSPVNSNGLIVNDSPLHHSLTLLLIQLLIIIAFSRVLAVVLRPLRQPRVIAELIGGILLGPSVLGRIPGFLDHVFPESSLPVLEDVATLALLFFLFLIGLELDVNALKTVGPKALVISASGIILPFALAVPVTVCIKGLGLSSVGFGYLYLFTGVAIGITAFPVLARILAETRLLTTDIGQIAMAAAAAGDVVAWCLLALTVAVLNSRNQSPIAGLWILLAGIAFILFMFIFIRPIFRFIAQRNDERGVVSEFSVCLALSLVLVASLLTDIIGIHPIFGAFVAGMMIPHDSAYAVALTSKVEDFIAVTLLPAYFAVSGLKTQIASINSGKAVVAMFVIIFAACFGKIVACTAAACAFKMPFRKSLAIGLLMNSKGLVELIVLNVGLQAGVLDQQLFATFVIMCLVTTFMATPLVMWVYPPARFQKQTLAPAQKLQAVALDHKPVRLLACLYGRNDIPGAVKITELAKGSDQQNLRVHALHLQELSERPSAILTMQRWAGKVSPAFGMTNVGLTFKSFGDLDTKVPVTSSVAISSLTSMHEDITAAAARSQSNVILLPYQPAGAIGRLLDFPGGGLDQITSQTLKTAPCTVALLVNRTEAGPTSSPVISPERSIENGVTRAVMLFFGGPDDREALSLAARIGGHPQVELTVIRFLPSEAWALALQQKAAAKQAEEKQELLARRASQGDSAGEISSGGSPEQNAEGKKPVIEDEVAPAPKAVELKELARRTNLGADDRTASGSSEASAVSVVIDRLQPDKERALDDAALAFLYAEAKRDHSEGRRVRAKFENVELDQQSVWSAVKAIKLHQYNLIVFGRNLVRPPPILTPEDEGATLTRGNSFKLIRDSLSAAASGWTNTDVRPMLGPVADNLFKSGVIEQASLLVVQDSESR</sequence>
<dbReference type="InterPro" id="IPR006153">
    <property type="entry name" value="Cation/H_exchanger_TM"/>
</dbReference>
<evidence type="ECO:0000313" key="15">
    <source>
        <dbReference type="Proteomes" id="UP000054558"/>
    </source>
</evidence>
<dbReference type="OrthoDB" id="2687058at2759"/>
<feature type="transmembrane region" description="Helical" evidence="11">
    <location>
        <begin position="249"/>
        <end position="268"/>
    </location>
</feature>
<keyword evidence="4 11" id="KW-0812">Transmembrane</keyword>
<dbReference type="GO" id="GO:0006813">
    <property type="term" value="P:potassium ion transport"/>
    <property type="evidence" value="ECO:0007669"/>
    <property type="project" value="UniProtKB-KW"/>
</dbReference>
<feature type="region of interest" description="Disordered" evidence="10">
    <location>
        <begin position="674"/>
        <end position="713"/>
    </location>
</feature>
<dbReference type="Pfam" id="PF23256">
    <property type="entry name" value="CHX17_2nd"/>
    <property type="match status" value="1"/>
</dbReference>
<keyword evidence="15" id="KW-1185">Reference proteome</keyword>
<dbReference type="AlphaFoldDB" id="A0A1Y1I4H4"/>
<feature type="transmembrane region" description="Helical" evidence="11">
    <location>
        <begin position="274"/>
        <end position="297"/>
    </location>
</feature>
<dbReference type="InterPro" id="IPR050794">
    <property type="entry name" value="CPA2_transporter"/>
</dbReference>
<comment type="similarity">
    <text evidence="9">Belongs to the monovalent cation:proton antiporter 2 (CPA2) transporter (TC 2.A.37) family. CHX (TC 2.A.37.4) subfamily.</text>
</comment>
<feature type="transmembrane region" description="Helical" evidence="11">
    <location>
        <begin position="53"/>
        <end position="71"/>
    </location>
</feature>
<comment type="subcellular location">
    <subcellularLocation>
        <location evidence="1">Membrane</location>
        <topology evidence="1">Multi-pass membrane protein</topology>
    </subcellularLocation>
</comment>
<protein>
    <submittedName>
        <fullName evidence="14">Cation/H+ antiporter family</fullName>
    </submittedName>
</protein>
<evidence type="ECO:0000259" key="13">
    <source>
        <dbReference type="Pfam" id="PF23256"/>
    </source>
</evidence>
<dbReference type="PANTHER" id="PTHR32468:SF0">
    <property type="entry name" value="K(+)_H(+) ANTIPORTER 1"/>
    <property type="match status" value="1"/>
</dbReference>
<dbReference type="OMA" id="QRVCIIF"/>
<evidence type="ECO:0000313" key="14">
    <source>
        <dbReference type="EMBL" id="GAQ85840.1"/>
    </source>
</evidence>
<evidence type="ECO:0000256" key="7">
    <source>
        <dbReference type="ARBA" id="ARBA00023065"/>
    </source>
</evidence>
<feature type="transmembrane region" description="Helical" evidence="11">
    <location>
        <begin position="114"/>
        <end position="134"/>
    </location>
</feature>
<evidence type="ECO:0000256" key="6">
    <source>
        <dbReference type="ARBA" id="ARBA00022989"/>
    </source>
</evidence>
<feature type="transmembrane region" description="Helical" evidence="11">
    <location>
        <begin position="304"/>
        <end position="326"/>
    </location>
</feature>
<evidence type="ECO:0000256" key="11">
    <source>
        <dbReference type="SAM" id="Phobius"/>
    </source>
</evidence>
<evidence type="ECO:0000256" key="5">
    <source>
        <dbReference type="ARBA" id="ARBA00022958"/>
    </source>
</evidence>
<evidence type="ECO:0000256" key="1">
    <source>
        <dbReference type="ARBA" id="ARBA00004141"/>
    </source>
</evidence>
<proteinExistence type="inferred from homology"/>
<feature type="transmembrane region" description="Helical" evidence="11">
    <location>
        <begin position="216"/>
        <end position="237"/>
    </location>
</feature>
<keyword evidence="7" id="KW-0406">Ion transport</keyword>
<dbReference type="PANTHER" id="PTHR32468">
    <property type="entry name" value="CATION/H + ANTIPORTER"/>
    <property type="match status" value="1"/>
</dbReference>
<dbReference type="InterPro" id="IPR057291">
    <property type="entry name" value="CHX17_2nd"/>
</dbReference>
<keyword evidence="8 11" id="KW-0472">Membrane</keyword>
<evidence type="ECO:0000256" key="3">
    <source>
        <dbReference type="ARBA" id="ARBA00022538"/>
    </source>
</evidence>
<feature type="domain" description="Cation/H(+) antiporter central" evidence="13">
    <location>
        <begin position="473"/>
        <end position="602"/>
    </location>
</feature>
<feature type="transmembrane region" description="Helical" evidence="11">
    <location>
        <begin position="182"/>
        <end position="204"/>
    </location>
</feature>
<dbReference type="GO" id="GO:0016020">
    <property type="term" value="C:membrane"/>
    <property type="evidence" value="ECO:0007669"/>
    <property type="project" value="UniProtKB-SubCell"/>
</dbReference>
<organism evidence="14 15">
    <name type="scientific">Klebsormidium nitens</name>
    <name type="common">Green alga</name>
    <name type="synonym">Ulothrix nitens</name>
    <dbReference type="NCBI Taxonomy" id="105231"/>
    <lineage>
        <taxon>Eukaryota</taxon>
        <taxon>Viridiplantae</taxon>
        <taxon>Streptophyta</taxon>
        <taxon>Klebsormidiophyceae</taxon>
        <taxon>Klebsormidiales</taxon>
        <taxon>Klebsormidiaceae</taxon>
        <taxon>Klebsormidium</taxon>
    </lineage>
</organism>
<dbReference type="EMBL" id="DF237206">
    <property type="protein sequence ID" value="GAQ85840.1"/>
    <property type="molecule type" value="Genomic_DNA"/>
</dbReference>
<dbReference type="InterPro" id="IPR038770">
    <property type="entry name" value="Na+/solute_symporter_sf"/>
</dbReference>
<evidence type="ECO:0000256" key="4">
    <source>
        <dbReference type="ARBA" id="ARBA00022692"/>
    </source>
</evidence>
<evidence type="ECO:0000256" key="8">
    <source>
        <dbReference type="ARBA" id="ARBA00023136"/>
    </source>
</evidence>
<dbReference type="Pfam" id="PF00999">
    <property type="entry name" value="Na_H_Exchanger"/>
    <property type="match status" value="1"/>
</dbReference>
<dbReference type="GO" id="GO:0015297">
    <property type="term" value="F:antiporter activity"/>
    <property type="evidence" value="ECO:0007669"/>
    <property type="project" value="InterPro"/>
</dbReference>
<feature type="transmembrane region" description="Helical" evidence="11">
    <location>
        <begin position="20"/>
        <end position="41"/>
    </location>
</feature>
<evidence type="ECO:0000256" key="2">
    <source>
        <dbReference type="ARBA" id="ARBA00022448"/>
    </source>
</evidence>
<feature type="domain" description="Cation/H+ exchanger transmembrane" evidence="12">
    <location>
        <begin position="33"/>
        <end position="415"/>
    </location>
</feature>
<dbReference type="GO" id="GO:1902600">
    <property type="term" value="P:proton transmembrane transport"/>
    <property type="evidence" value="ECO:0007669"/>
    <property type="project" value="InterPro"/>
</dbReference>
<dbReference type="Gene3D" id="1.20.1530.20">
    <property type="match status" value="1"/>
</dbReference>
<feature type="transmembrane region" description="Helical" evidence="11">
    <location>
        <begin position="86"/>
        <end position="102"/>
    </location>
</feature>
<feature type="transmembrane region" description="Helical" evidence="11">
    <location>
        <begin position="332"/>
        <end position="357"/>
    </location>
</feature>
<accession>A0A1Y1I4H4</accession>
<gene>
    <name evidence="14" type="ORF">KFL_002570080</name>
</gene>
<dbReference type="Proteomes" id="UP000054558">
    <property type="component" value="Unassembled WGS sequence"/>
</dbReference>
<evidence type="ECO:0000256" key="9">
    <source>
        <dbReference type="ARBA" id="ARBA00038341"/>
    </source>
</evidence>
<keyword evidence="3" id="KW-0633">Potassium transport</keyword>
<keyword evidence="6 11" id="KW-1133">Transmembrane helix</keyword>
<reference evidence="14 15" key="1">
    <citation type="journal article" date="2014" name="Nat. Commun.">
        <title>Klebsormidium flaccidum genome reveals primary factors for plant terrestrial adaptation.</title>
        <authorList>
            <person name="Hori K."/>
            <person name="Maruyama F."/>
            <person name="Fujisawa T."/>
            <person name="Togashi T."/>
            <person name="Yamamoto N."/>
            <person name="Seo M."/>
            <person name="Sato S."/>
            <person name="Yamada T."/>
            <person name="Mori H."/>
            <person name="Tajima N."/>
            <person name="Moriyama T."/>
            <person name="Ikeuchi M."/>
            <person name="Watanabe M."/>
            <person name="Wada H."/>
            <person name="Kobayashi K."/>
            <person name="Saito M."/>
            <person name="Masuda T."/>
            <person name="Sasaki-Sekimoto Y."/>
            <person name="Mashiguchi K."/>
            <person name="Awai K."/>
            <person name="Shimojima M."/>
            <person name="Masuda S."/>
            <person name="Iwai M."/>
            <person name="Nobusawa T."/>
            <person name="Narise T."/>
            <person name="Kondo S."/>
            <person name="Saito H."/>
            <person name="Sato R."/>
            <person name="Murakawa M."/>
            <person name="Ihara Y."/>
            <person name="Oshima-Yamada Y."/>
            <person name="Ohtaka K."/>
            <person name="Satoh M."/>
            <person name="Sonobe K."/>
            <person name="Ishii M."/>
            <person name="Ohtani R."/>
            <person name="Kanamori-Sato M."/>
            <person name="Honoki R."/>
            <person name="Miyazaki D."/>
            <person name="Mochizuki H."/>
            <person name="Umetsu J."/>
            <person name="Higashi K."/>
            <person name="Shibata D."/>
            <person name="Kamiya Y."/>
            <person name="Sato N."/>
            <person name="Nakamura Y."/>
            <person name="Tabata S."/>
            <person name="Ida S."/>
            <person name="Kurokawa K."/>
            <person name="Ohta H."/>
        </authorList>
    </citation>
    <scope>NUCLEOTIDE SEQUENCE [LARGE SCALE GENOMIC DNA]</scope>
    <source>
        <strain evidence="14 15">NIES-2285</strain>
    </source>
</reference>
<keyword evidence="2" id="KW-0813">Transport</keyword>
<evidence type="ECO:0000259" key="12">
    <source>
        <dbReference type="Pfam" id="PF00999"/>
    </source>
</evidence>
<name>A0A1Y1I4H4_KLENI</name>
<feature type="transmembrane region" description="Helical" evidence="11">
    <location>
        <begin position="146"/>
        <end position="170"/>
    </location>
</feature>